<keyword evidence="2" id="KW-1185">Reference proteome</keyword>
<evidence type="ECO:0000313" key="2">
    <source>
        <dbReference type="Proteomes" id="UP000184295"/>
    </source>
</evidence>
<evidence type="ECO:0000313" key="1">
    <source>
        <dbReference type="EMBL" id="SHF08015.1"/>
    </source>
</evidence>
<dbReference type="STRING" id="1121881.SAMN02745225_02391"/>
<accession>A0A1M4YQC8</accession>
<dbReference type="EMBL" id="FQUL01000090">
    <property type="protein sequence ID" value="SHF08015.1"/>
    <property type="molecule type" value="Genomic_DNA"/>
</dbReference>
<proteinExistence type="predicted"/>
<organism evidence="1 2">
    <name type="scientific">Ferrithrix thermotolerans DSM 19514</name>
    <dbReference type="NCBI Taxonomy" id="1121881"/>
    <lineage>
        <taxon>Bacteria</taxon>
        <taxon>Bacillati</taxon>
        <taxon>Actinomycetota</taxon>
        <taxon>Acidimicrobiia</taxon>
        <taxon>Acidimicrobiales</taxon>
        <taxon>Acidimicrobiaceae</taxon>
        <taxon>Ferrithrix</taxon>
    </lineage>
</organism>
<sequence length="88" mass="9812">MDTEYHTYSIGDRVMTNHSVGTGKDCEFDGNDLGGMVDRVVRQRLRYVEEDAKVGPLLALLTLMWMPRLPWRAHSPSSVGVFGAQMAA</sequence>
<dbReference type="AlphaFoldDB" id="A0A1M4YQC8"/>
<reference evidence="2" key="1">
    <citation type="submission" date="2016-11" db="EMBL/GenBank/DDBJ databases">
        <authorList>
            <person name="Varghese N."/>
            <person name="Submissions S."/>
        </authorList>
    </citation>
    <scope>NUCLEOTIDE SEQUENCE [LARGE SCALE GENOMIC DNA]</scope>
    <source>
        <strain evidence="2">DSM 19514</strain>
    </source>
</reference>
<name>A0A1M4YQC8_9ACTN</name>
<gene>
    <name evidence="1" type="ORF">SAMN02745225_02391</name>
</gene>
<dbReference type="RefSeq" id="WP_072792796.1">
    <property type="nucleotide sequence ID" value="NZ_FQUL01000090.1"/>
</dbReference>
<dbReference type="Proteomes" id="UP000184295">
    <property type="component" value="Unassembled WGS sequence"/>
</dbReference>
<protein>
    <submittedName>
        <fullName evidence="1">Uncharacterized protein</fullName>
    </submittedName>
</protein>